<evidence type="ECO:0000256" key="1">
    <source>
        <dbReference type="SAM" id="MobiDB-lite"/>
    </source>
</evidence>
<dbReference type="Proteomes" id="UP000176998">
    <property type="component" value="Unassembled WGS sequence"/>
</dbReference>
<evidence type="ECO:0000313" key="3">
    <source>
        <dbReference type="Proteomes" id="UP000176998"/>
    </source>
</evidence>
<sequence length="231" mass="24469">MSAPLVFKGREHAMTQNELAASSAATKANGPEDENEEERILKIESDLVEPPGGSEKMVGRKRQPSQPATNKAAKKRKQAEVQEALKEPSQTALTSLENQSSSQYVTPGSTSPIGRNTTKSGNSTGVAPAAQMLPLGTSIPNGESGPEDHGTSDTERDDVFPKPAQVPRRRGRPRKTHDTVSTNAKPPVPAGSTTKGKSRPTGPCLRRSTRGAATEKAIPAKKVLATALSFR</sequence>
<organism evidence="2 3">
    <name type="scientific">Colletotrichum orchidophilum</name>
    <dbReference type="NCBI Taxonomy" id="1209926"/>
    <lineage>
        <taxon>Eukaryota</taxon>
        <taxon>Fungi</taxon>
        <taxon>Dikarya</taxon>
        <taxon>Ascomycota</taxon>
        <taxon>Pezizomycotina</taxon>
        <taxon>Sordariomycetes</taxon>
        <taxon>Hypocreomycetidae</taxon>
        <taxon>Glomerellales</taxon>
        <taxon>Glomerellaceae</taxon>
        <taxon>Colletotrichum</taxon>
    </lineage>
</organism>
<name>A0A1G4B5I9_9PEZI</name>
<keyword evidence="3" id="KW-1185">Reference proteome</keyword>
<feature type="compositionally biased region" description="Polar residues" evidence="1">
    <location>
        <begin position="88"/>
        <end position="125"/>
    </location>
</feature>
<dbReference type="RefSeq" id="XP_022473866.1">
    <property type="nucleotide sequence ID" value="XM_022619662.1"/>
</dbReference>
<protein>
    <submittedName>
        <fullName evidence="2">Chromo domain-containing protein</fullName>
    </submittedName>
</protein>
<proteinExistence type="predicted"/>
<dbReference type="AlphaFoldDB" id="A0A1G4B5I9"/>
<feature type="compositionally biased region" description="Basic and acidic residues" evidence="1">
    <location>
        <begin position="146"/>
        <end position="160"/>
    </location>
</feature>
<dbReference type="OrthoDB" id="4848552at2759"/>
<feature type="region of interest" description="Disordered" evidence="1">
    <location>
        <begin position="1"/>
        <end position="217"/>
    </location>
</feature>
<feature type="compositionally biased region" description="Polar residues" evidence="1">
    <location>
        <begin position="14"/>
        <end position="26"/>
    </location>
</feature>
<reference evidence="2 3" key="1">
    <citation type="submission" date="2016-09" db="EMBL/GenBank/DDBJ databases">
        <authorList>
            <person name="Capua I."/>
            <person name="De Benedictis P."/>
            <person name="Joannis T."/>
            <person name="Lombin L.H."/>
            <person name="Cattoli G."/>
        </authorList>
    </citation>
    <scope>NUCLEOTIDE SEQUENCE [LARGE SCALE GENOMIC DNA]</scope>
    <source>
        <strain evidence="2 3">IMI 309357</strain>
    </source>
</reference>
<dbReference type="GeneID" id="34561172"/>
<comment type="caution">
    <text evidence="2">The sequence shown here is derived from an EMBL/GenBank/DDBJ whole genome shotgun (WGS) entry which is preliminary data.</text>
</comment>
<evidence type="ECO:0000313" key="2">
    <source>
        <dbReference type="EMBL" id="OHE96710.1"/>
    </source>
</evidence>
<dbReference type="EMBL" id="MJBS01000066">
    <property type="protein sequence ID" value="OHE96710.1"/>
    <property type="molecule type" value="Genomic_DNA"/>
</dbReference>
<gene>
    <name evidence="2" type="ORF">CORC01_08027</name>
</gene>
<accession>A0A1G4B5I9</accession>